<dbReference type="VEuPathDB" id="VectorBase:AATE015368"/>
<comment type="similarity">
    <text evidence="5">Belongs to the peptidase S1 family. CLIP subfamily.</text>
</comment>
<dbReference type="PANTHER" id="PTHR24250">
    <property type="entry name" value="CHYMOTRYPSIN-RELATED"/>
    <property type="match status" value="1"/>
</dbReference>
<evidence type="ECO:0000256" key="2">
    <source>
        <dbReference type="ARBA" id="ARBA00022801"/>
    </source>
</evidence>
<dbReference type="SUPFAM" id="SSF50494">
    <property type="entry name" value="Trypsin-like serine proteases"/>
    <property type="match status" value="1"/>
</dbReference>
<dbReference type="PROSITE" id="PS00134">
    <property type="entry name" value="TRYPSIN_HIS"/>
    <property type="match status" value="1"/>
</dbReference>
<keyword evidence="3" id="KW-0720">Serine protease</keyword>
<dbReference type="PROSITE" id="PS00135">
    <property type="entry name" value="TRYPSIN_SER"/>
    <property type="match status" value="1"/>
</dbReference>
<name>A0A182JC85_ANOAO</name>
<dbReference type="PROSITE" id="PS50240">
    <property type="entry name" value="TRYPSIN_DOM"/>
    <property type="match status" value="1"/>
</dbReference>
<dbReference type="InterPro" id="IPR043504">
    <property type="entry name" value="Peptidase_S1_PA_chymotrypsin"/>
</dbReference>
<dbReference type="InterPro" id="IPR033116">
    <property type="entry name" value="TRYPSIN_SER"/>
</dbReference>
<dbReference type="AlphaFoldDB" id="A0A182JC85"/>
<dbReference type="CDD" id="cd00190">
    <property type="entry name" value="Tryp_SPc"/>
    <property type="match status" value="1"/>
</dbReference>
<evidence type="ECO:0000256" key="5">
    <source>
        <dbReference type="ARBA" id="ARBA00024195"/>
    </source>
</evidence>
<evidence type="ECO:0000313" key="6">
    <source>
        <dbReference type="EnsemblMetazoa" id="AATE015368-PA.1"/>
    </source>
</evidence>
<dbReference type="GO" id="GO:0004252">
    <property type="term" value="F:serine-type endopeptidase activity"/>
    <property type="evidence" value="ECO:0007669"/>
    <property type="project" value="InterPro"/>
</dbReference>
<dbReference type="InterPro" id="IPR009003">
    <property type="entry name" value="Peptidase_S1_PA"/>
</dbReference>
<dbReference type="EnsemblMetazoa" id="AATE015368-RA">
    <property type="protein sequence ID" value="AATE015368-PA.1"/>
    <property type="gene ID" value="AATE015368"/>
</dbReference>
<keyword evidence="4" id="KW-1015">Disulfide bond</keyword>
<accession>A0A182JC85</accession>
<keyword evidence="1" id="KW-0645">Protease</keyword>
<dbReference type="FunFam" id="2.40.10.10:FF:000034">
    <property type="entry name" value="Eupolytin"/>
    <property type="match status" value="1"/>
</dbReference>
<proteinExistence type="inferred from homology"/>
<dbReference type="PRINTS" id="PR00722">
    <property type="entry name" value="CHYMOTRYPSIN"/>
</dbReference>
<dbReference type="SMART" id="SM00020">
    <property type="entry name" value="Tryp_SPc"/>
    <property type="match status" value="1"/>
</dbReference>
<organism evidence="6">
    <name type="scientific">Anopheles atroparvus</name>
    <name type="common">European mosquito</name>
    <dbReference type="NCBI Taxonomy" id="41427"/>
    <lineage>
        <taxon>Eukaryota</taxon>
        <taxon>Metazoa</taxon>
        <taxon>Ecdysozoa</taxon>
        <taxon>Arthropoda</taxon>
        <taxon>Hexapoda</taxon>
        <taxon>Insecta</taxon>
        <taxon>Pterygota</taxon>
        <taxon>Neoptera</taxon>
        <taxon>Endopterygota</taxon>
        <taxon>Diptera</taxon>
        <taxon>Nematocera</taxon>
        <taxon>Culicoidea</taxon>
        <taxon>Culicidae</taxon>
        <taxon>Anophelinae</taxon>
        <taxon>Anopheles</taxon>
    </lineage>
</organism>
<dbReference type="Pfam" id="PF00089">
    <property type="entry name" value="Trypsin"/>
    <property type="match status" value="1"/>
</dbReference>
<evidence type="ECO:0000256" key="4">
    <source>
        <dbReference type="ARBA" id="ARBA00023157"/>
    </source>
</evidence>
<reference evidence="6" key="1">
    <citation type="submission" date="2022-08" db="UniProtKB">
        <authorList>
            <consortium name="EnsemblMetazoa"/>
        </authorList>
    </citation>
    <scope>IDENTIFICATION</scope>
    <source>
        <strain evidence="6">EBRO</strain>
    </source>
</reference>
<protein>
    <submittedName>
        <fullName evidence="6">Uncharacterized protein</fullName>
    </submittedName>
</protein>
<dbReference type="STRING" id="41427.A0A182JC85"/>
<evidence type="ECO:0000256" key="1">
    <source>
        <dbReference type="ARBA" id="ARBA00022670"/>
    </source>
</evidence>
<dbReference type="InterPro" id="IPR018114">
    <property type="entry name" value="TRYPSIN_HIS"/>
</dbReference>
<dbReference type="InterPro" id="IPR001314">
    <property type="entry name" value="Peptidase_S1A"/>
</dbReference>
<sequence length="309" mass="33571">MKKGSWLHWLSAVLVASVVVVDGAPMQIDWTRVTPVEELDHYWARLPAEMQIYRNASHHRVGRITNGQEATPGQFPYQALVLSEFGSLTSLCGGSVLSVNFILTAGHCVMLDQNTKSGGGTVIVGAHNRMVVEPTQQRIRFGRSGVFEHPQYTAADLRFDVAVVRLLSPMVFTEWVYPVRLPARNDGRLFDGLIGTVTGYGRTSDITTTFATILQFTSNPVLSNGDCIVLWNAVLVEPQNVCLSGEGGRAACNGDSGGPLTIRDGGRTLQIGITSFGSGNGCTRGTPSVFARTSFFLDWIRATSDYVDQ</sequence>
<dbReference type="PANTHER" id="PTHR24250:SF50">
    <property type="entry name" value="PEPTIDASE S1 DOMAIN-CONTAINING PROTEIN"/>
    <property type="match status" value="1"/>
</dbReference>
<dbReference type="Gene3D" id="2.40.10.10">
    <property type="entry name" value="Trypsin-like serine proteases"/>
    <property type="match status" value="1"/>
</dbReference>
<keyword evidence="2" id="KW-0378">Hydrolase</keyword>
<evidence type="ECO:0000256" key="3">
    <source>
        <dbReference type="ARBA" id="ARBA00022825"/>
    </source>
</evidence>
<dbReference type="GO" id="GO:0006508">
    <property type="term" value="P:proteolysis"/>
    <property type="evidence" value="ECO:0007669"/>
    <property type="project" value="UniProtKB-KW"/>
</dbReference>
<dbReference type="InterPro" id="IPR001254">
    <property type="entry name" value="Trypsin_dom"/>
</dbReference>